<keyword evidence="8" id="KW-1185">Reference proteome</keyword>
<dbReference type="EMBL" id="BTCL01000009">
    <property type="protein sequence ID" value="GMK45887.1"/>
    <property type="molecule type" value="Genomic_DNA"/>
</dbReference>
<evidence type="ECO:0000256" key="1">
    <source>
        <dbReference type="ARBA" id="ARBA00022679"/>
    </source>
</evidence>
<evidence type="ECO:0000256" key="3">
    <source>
        <dbReference type="ARBA" id="ARBA00047831"/>
    </source>
</evidence>
<protein>
    <recommendedName>
        <fullName evidence="4">Spectinomycin 9-adenylyltransferase</fullName>
    </recommendedName>
</protein>
<comment type="catalytic activity">
    <reaction evidence="3 4">
        <text>spectinomycin + ATP = 9-O-adenylylspectinomycin + diphosphate</text>
        <dbReference type="Rhea" id="RHEA:63228"/>
        <dbReference type="ChEBI" id="CHEBI:30616"/>
        <dbReference type="ChEBI" id="CHEBI:33019"/>
        <dbReference type="ChEBI" id="CHEBI:146260"/>
        <dbReference type="ChEBI" id="CHEBI:146261"/>
    </reaction>
</comment>
<dbReference type="InterPro" id="IPR024172">
    <property type="entry name" value="AadA/Aad9"/>
</dbReference>
<accession>A0ABQ6NP26</accession>
<evidence type="ECO:0000313" key="8">
    <source>
        <dbReference type="Proteomes" id="UP001285921"/>
    </source>
</evidence>
<dbReference type="SUPFAM" id="SSF81301">
    <property type="entry name" value="Nucleotidyltransferase"/>
    <property type="match status" value="1"/>
</dbReference>
<keyword evidence="4" id="KW-0067">ATP-binding</keyword>
<evidence type="ECO:0000256" key="4">
    <source>
        <dbReference type="PIRNR" id="PIRNR000819"/>
    </source>
</evidence>
<dbReference type="PIRSF" id="PIRSF000819">
    <property type="entry name" value="Streptomycin_3-adenylyltransf"/>
    <property type="match status" value="1"/>
</dbReference>
<proteinExistence type="predicted"/>
<organism evidence="7 8">
    <name type="scientific">Paenibacillus glycanilyticus</name>
    <dbReference type="NCBI Taxonomy" id="126569"/>
    <lineage>
        <taxon>Bacteria</taxon>
        <taxon>Bacillati</taxon>
        <taxon>Bacillota</taxon>
        <taxon>Bacilli</taxon>
        <taxon>Bacillales</taxon>
        <taxon>Paenibacillaceae</taxon>
        <taxon>Paenibacillus</taxon>
    </lineage>
</organism>
<keyword evidence="4" id="KW-0548">Nucleotidyltransferase</keyword>
<comment type="caution">
    <text evidence="7">The sequence shown here is derived from an EMBL/GenBank/DDBJ whole genome shotgun (WGS) entry which is preliminary data.</text>
</comment>
<dbReference type="CDD" id="cd05403">
    <property type="entry name" value="NT_KNTase_like"/>
    <property type="match status" value="1"/>
</dbReference>
<evidence type="ECO:0000256" key="2">
    <source>
        <dbReference type="ARBA" id="ARBA00023251"/>
    </source>
</evidence>
<reference evidence="7 8" key="1">
    <citation type="submission" date="2023-05" db="EMBL/GenBank/DDBJ databases">
        <title>Draft genome of Paenibacillus sp. CCS26.</title>
        <authorList>
            <person name="Akita H."/>
            <person name="Shinto Y."/>
            <person name="Kimura Z."/>
        </authorList>
    </citation>
    <scope>NUCLEOTIDE SEQUENCE [LARGE SCALE GENOMIC DNA]</scope>
    <source>
        <strain evidence="7 8">CCS26</strain>
    </source>
</reference>
<dbReference type="Pfam" id="PF13427">
    <property type="entry name" value="AadA_C"/>
    <property type="match status" value="1"/>
</dbReference>
<evidence type="ECO:0000313" key="7">
    <source>
        <dbReference type="EMBL" id="GMK45887.1"/>
    </source>
</evidence>
<dbReference type="RefSeq" id="WP_317980430.1">
    <property type="nucleotide sequence ID" value="NZ_BTCL01000009.1"/>
</dbReference>
<evidence type="ECO:0000259" key="6">
    <source>
        <dbReference type="Pfam" id="PF13427"/>
    </source>
</evidence>
<dbReference type="InterPro" id="IPR043519">
    <property type="entry name" value="NT_sf"/>
</dbReference>
<dbReference type="InterPro" id="IPR002934">
    <property type="entry name" value="Polymerase_NTP_transf_dom"/>
</dbReference>
<evidence type="ECO:0000259" key="5">
    <source>
        <dbReference type="Pfam" id="PF01909"/>
    </source>
</evidence>
<dbReference type="Gene3D" id="3.30.460.10">
    <property type="entry name" value="Beta Polymerase, domain 2"/>
    <property type="match status" value="1"/>
</dbReference>
<gene>
    <name evidence="7" type="ORF">PghCCS26_30150</name>
</gene>
<keyword evidence="4" id="KW-0547">Nucleotide-binding</keyword>
<dbReference type="InterPro" id="IPR025184">
    <property type="entry name" value="AadA_C"/>
</dbReference>
<keyword evidence="1 4" id="KW-0808">Transferase</keyword>
<keyword evidence="2 4" id="KW-0046">Antibiotic resistance</keyword>
<feature type="domain" description="Adenylyltransferase AadA C-terminal" evidence="6">
    <location>
        <begin position="151"/>
        <end position="251"/>
    </location>
</feature>
<sequence length="261" mass="29442">MKGDMADIDAFLEKAVSIFRSILSDNLTGIYLHGSLAMGCFNPQKSDIDLILVVKNKLSKEELQLMTRHILLLDHDLTGSNGIELSIILESYAKEFAYPTPFEYHYSESHRERYQSEPGYLCGGFEDPDLAAHLTVIYYRGRTLWGVPIPELFKPVESIHYIQSILGDISEASKGIIDLPVYYSLNLCRVLLYLREGEVSSKQEGGEWGLRVLPSKYHAILRACLDDYMGQGNLSERDESRFIEFADCMQAEIKKAAKGSG</sequence>
<dbReference type="Proteomes" id="UP001285921">
    <property type="component" value="Unassembled WGS sequence"/>
</dbReference>
<feature type="domain" description="Polymerase nucleotidyl transferase" evidence="5">
    <location>
        <begin position="16"/>
        <end position="61"/>
    </location>
</feature>
<name>A0ABQ6NP26_9BACL</name>
<dbReference type="Pfam" id="PF01909">
    <property type="entry name" value="NTP_transf_2"/>
    <property type="match status" value="1"/>
</dbReference>